<keyword evidence="12" id="KW-0963">Cytoplasm</keyword>
<dbReference type="SUPFAM" id="SSF52009">
    <property type="entry name" value="Phosphohistidine domain"/>
    <property type="match status" value="1"/>
</dbReference>
<evidence type="ECO:0000256" key="14">
    <source>
        <dbReference type="ARBA" id="ARBA00022679"/>
    </source>
</evidence>
<dbReference type="InterPro" id="IPR000121">
    <property type="entry name" value="PEP_util_C"/>
</dbReference>
<comment type="catalytic activity">
    <reaction evidence="2">
        <text>dihydroxyacetone + phosphoenolpyruvate = dihydroxyacetone phosphate + pyruvate</text>
        <dbReference type="Rhea" id="RHEA:18381"/>
        <dbReference type="ChEBI" id="CHEBI:15361"/>
        <dbReference type="ChEBI" id="CHEBI:16016"/>
        <dbReference type="ChEBI" id="CHEBI:57642"/>
        <dbReference type="ChEBI" id="CHEBI:58702"/>
        <dbReference type="EC" id="2.7.1.121"/>
    </reaction>
</comment>
<sequence length="834" mass="89628">MAAIAIVIVSHSRQLAEGVRELATQMVRGKVKLAIAAGIDDPQNPLGTDAMQVREAIESVYSDDGVLVLMDLGSALMSAEMALEFLPDERRDKVYLCEAPLVEGAIAAAVAATTGSNIERVIAEAREALAAKAAQLGSQLSLVEDKGQKTNDRGQTKEIHLIIRNQLGLHARPAAKFVATAAHFQSQIEVRNITKGTEYVRADSINQVATLGVRQGHEIAIAARGTDADEALEALQALVEDNFGESDRVLESFPLTSSPSLSPDLQGIPASPGIAIAPAFLYCPTPVQLAERLSADPQTEWQQLQVALQIAKQEIRSLRQQTASQIGDSEAAIFDAHVLFLEDPALLDTVRQNIFERHLNAEVAWHEAVEKLTTTYRQLEDPYLRSRVADVTDVGQRVLRRLTGSNLTALELTHPVILVAPDLTPSDVTKLDPERVLGICMTHGSATSHSAIVAKTLGIPVVVGLTPEVLKLRDETCLALDGESGKVWIDPDEDTIATLQSKRDRVQAAKQKALATAQQPAITRDGKPIPILANISGIADAKVALNLGAEGVGVMRTEFLYLDRTIAPSEEEQLAVYQAIAQLMDTRPFIIRTLDVGGDKPVPYLGLSPETNPFLGWRGIRFCLDRTDIFKTQLRAILRASPGHKIKIMFPMISTVAEVRQAKAILAEVQSELRQANIPFDEAMEVGIMVEVPSAAAIADRLASEVNFFSLGTNDLSQYVMACDRTNAKVAALADALHPAVLRTIQQTVQAAREAGIWVGLCGELAADPLAVPILLGLGIDELSLNPQKIGEVKGAIAQITITEAQAIAQAALKLDSAASVRELVAASLGNNNL</sequence>
<dbReference type="SUPFAM" id="SSF51621">
    <property type="entry name" value="Phosphoenolpyruvate/pyruvate domain"/>
    <property type="match status" value="1"/>
</dbReference>
<comment type="function">
    <text evidence="5">General (non sugar-specific) component of the phosphoenolpyruvate-dependent sugar phosphotransferase system (sugar PTS). This major carbohydrate active-transport system catalyzes the phosphorylation of incoming sugar substrates concomitantly with their translocation across the cell membrane. The phosphoryl group from phosphoenolpyruvate (PEP) is transferred to the phosphoryl carrier protein HPr by enzyme I. Phospho-HPr then transfers it to the PTS EIIA domain.</text>
</comment>
<dbReference type="GO" id="GO:0009401">
    <property type="term" value="P:phosphoenolpyruvate-dependent sugar phosphotransferase system"/>
    <property type="evidence" value="ECO:0007669"/>
    <property type="project" value="UniProtKB-KW"/>
</dbReference>
<dbReference type="InterPro" id="IPR000032">
    <property type="entry name" value="HPr-like"/>
</dbReference>
<comment type="similarity">
    <text evidence="7">Belongs to the PEP-utilizing enzyme family.</text>
</comment>
<evidence type="ECO:0000256" key="18">
    <source>
        <dbReference type="ARBA" id="ARBA00022842"/>
    </source>
</evidence>
<evidence type="ECO:0000256" key="11">
    <source>
        <dbReference type="ARBA" id="ARBA00022448"/>
    </source>
</evidence>
<evidence type="ECO:0000256" key="1">
    <source>
        <dbReference type="ARBA" id="ARBA00000683"/>
    </source>
</evidence>
<comment type="catalytic activity">
    <reaction evidence="1">
        <text>L-histidyl-[protein] + phosphoenolpyruvate = N(pros)-phospho-L-histidyl-[protein] + pyruvate</text>
        <dbReference type="Rhea" id="RHEA:23880"/>
        <dbReference type="Rhea" id="RHEA-COMP:9745"/>
        <dbReference type="Rhea" id="RHEA-COMP:9746"/>
        <dbReference type="ChEBI" id="CHEBI:15361"/>
        <dbReference type="ChEBI" id="CHEBI:29979"/>
        <dbReference type="ChEBI" id="CHEBI:58702"/>
        <dbReference type="ChEBI" id="CHEBI:64837"/>
        <dbReference type="EC" id="2.7.3.9"/>
    </reaction>
</comment>
<comment type="subunit">
    <text evidence="19">Homodimer. The dihydroxyacetone kinase complex is composed of a homodimer of DhaM, a homodimer of DhaK and the subunit DhaL.</text>
</comment>
<evidence type="ECO:0000256" key="3">
    <source>
        <dbReference type="ARBA" id="ARBA00001946"/>
    </source>
</evidence>
<evidence type="ECO:0000256" key="13">
    <source>
        <dbReference type="ARBA" id="ARBA00022597"/>
    </source>
</evidence>
<dbReference type="PROSITE" id="PS51350">
    <property type="entry name" value="PTS_HPR_DOM"/>
    <property type="match status" value="1"/>
</dbReference>
<dbReference type="GO" id="GO:0008965">
    <property type="term" value="F:phosphoenolpyruvate-protein phosphotransferase activity"/>
    <property type="evidence" value="ECO:0007669"/>
    <property type="project" value="UniProtKB-EC"/>
</dbReference>
<dbReference type="InterPro" id="IPR050499">
    <property type="entry name" value="PEP-utilizing_PTS_enzyme"/>
</dbReference>
<dbReference type="InterPro" id="IPR040442">
    <property type="entry name" value="Pyrv_kinase-like_dom_sf"/>
</dbReference>
<keyword evidence="11" id="KW-0813">Transport</keyword>
<dbReference type="SUPFAM" id="SSF55594">
    <property type="entry name" value="HPr-like"/>
    <property type="match status" value="1"/>
</dbReference>
<evidence type="ECO:0000256" key="6">
    <source>
        <dbReference type="ARBA" id="ARBA00004496"/>
    </source>
</evidence>
<dbReference type="InterPro" id="IPR006318">
    <property type="entry name" value="PTS_EI-like"/>
</dbReference>
<keyword evidence="15" id="KW-0598">Phosphotransferase system</keyword>
<comment type="caution">
    <text evidence="22">The sequence shown here is derived from an EMBL/GenBank/DDBJ whole genome shotgun (WGS) entry which is preliminary data.</text>
</comment>
<dbReference type="CDD" id="cd00367">
    <property type="entry name" value="PTS-HPr_like"/>
    <property type="match status" value="1"/>
</dbReference>
<dbReference type="NCBIfam" id="TIGR01417">
    <property type="entry name" value="PTS_I_fam"/>
    <property type="match status" value="1"/>
</dbReference>
<keyword evidence="13" id="KW-0762">Sugar transport</keyword>
<keyword evidence="16" id="KW-0479">Metal-binding</keyword>
<dbReference type="InterPro" id="IPR012844">
    <property type="entry name" value="DhaM_N"/>
</dbReference>
<evidence type="ECO:0000256" key="9">
    <source>
        <dbReference type="ARBA" id="ARBA00012232"/>
    </source>
</evidence>
<dbReference type="EC" id="2.7.1.121" evidence="8"/>
<dbReference type="Pfam" id="PF03610">
    <property type="entry name" value="EIIA-man"/>
    <property type="match status" value="1"/>
</dbReference>
<comment type="function">
    <text evidence="4">Component of the dihydroxyacetone kinase complex, which is responsible for the phosphoenolpyruvate (PEP)-dependent phosphorylation of dihydroxyacetone. DhaM serves as the phosphoryl donor. Is phosphorylated by phosphoenolpyruvate in an EI- and HPr-dependent reaction, and a phosphorelay system on histidine residues finally leads to phosphoryl transfer to DhaL and dihydroxyacetone.</text>
</comment>
<evidence type="ECO:0000256" key="19">
    <source>
        <dbReference type="ARBA" id="ARBA00046577"/>
    </source>
</evidence>
<evidence type="ECO:0000259" key="21">
    <source>
        <dbReference type="PROSITE" id="PS51350"/>
    </source>
</evidence>
<dbReference type="Gene3D" id="3.30.1340.10">
    <property type="entry name" value="HPr-like"/>
    <property type="match status" value="1"/>
</dbReference>
<dbReference type="InterPro" id="IPR015813">
    <property type="entry name" value="Pyrv/PenolPyrv_kinase-like_dom"/>
</dbReference>
<protein>
    <recommendedName>
        <fullName evidence="10">Phosphocarrier protein HPr</fullName>
        <ecNumber evidence="8">2.7.1.121</ecNumber>
        <ecNumber evidence="9">2.7.3.9</ecNumber>
    </recommendedName>
</protein>
<keyword evidence="23" id="KW-1185">Reference proteome</keyword>
<evidence type="ECO:0000256" key="10">
    <source>
        <dbReference type="ARBA" id="ARBA00020422"/>
    </source>
</evidence>
<dbReference type="PANTHER" id="PTHR46244:SF6">
    <property type="entry name" value="PHOSPHOENOLPYRUVATE-PROTEIN PHOSPHOTRANSFERASE"/>
    <property type="match status" value="1"/>
</dbReference>
<evidence type="ECO:0000256" key="12">
    <source>
        <dbReference type="ARBA" id="ARBA00022490"/>
    </source>
</evidence>
<dbReference type="Pfam" id="PF02896">
    <property type="entry name" value="PEP-utilizers_C"/>
    <property type="match status" value="1"/>
</dbReference>
<dbReference type="GO" id="GO:0005737">
    <property type="term" value="C:cytoplasm"/>
    <property type="evidence" value="ECO:0007669"/>
    <property type="project" value="UniProtKB-SubCell"/>
</dbReference>
<dbReference type="Gene3D" id="3.20.20.60">
    <property type="entry name" value="Phosphoenolpyruvate-binding domains"/>
    <property type="match status" value="1"/>
</dbReference>
<dbReference type="InterPro" id="IPR023151">
    <property type="entry name" value="PEP_util_CS"/>
</dbReference>
<dbReference type="Pfam" id="PF00381">
    <property type="entry name" value="PTS-HPr"/>
    <property type="match status" value="1"/>
</dbReference>
<evidence type="ECO:0000256" key="5">
    <source>
        <dbReference type="ARBA" id="ARBA00003681"/>
    </source>
</evidence>
<accession>A0A1U7HDF0</accession>
<dbReference type="PROSITE" id="PS00369">
    <property type="entry name" value="PTS_HPR_HIS"/>
    <property type="match status" value="1"/>
</dbReference>
<name>A0A1U7HDF0_9CYAN</name>
<evidence type="ECO:0000313" key="23">
    <source>
        <dbReference type="Proteomes" id="UP000186868"/>
    </source>
</evidence>
<dbReference type="OrthoDB" id="9765468at2"/>
<dbReference type="EMBL" id="MRCB01000019">
    <property type="protein sequence ID" value="OKH21606.1"/>
    <property type="molecule type" value="Genomic_DNA"/>
</dbReference>
<dbReference type="Pfam" id="PF00391">
    <property type="entry name" value="PEP-utilizers"/>
    <property type="match status" value="1"/>
</dbReference>
<keyword evidence="18" id="KW-0460">Magnesium</keyword>
<dbReference type="PANTHER" id="PTHR46244">
    <property type="entry name" value="PHOSPHOENOLPYRUVATE-PROTEIN PHOSPHOTRANSFERASE"/>
    <property type="match status" value="1"/>
</dbReference>
<dbReference type="GO" id="GO:0046872">
    <property type="term" value="F:metal ion binding"/>
    <property type="evidence" value="ECO:0007669"/>
    <property type="project" value="UniProtKB-KW"/>
</dbReference>
<dbReference type="SUPFAM" id="SSF53062">
    <property type="entry name" value="PTS system fructose IIA component-like"/>
    <property type="match status" value="1"/>
</dbReference>
<evidence type="ECO:0000313" key="22">
    <source>
        <dbReference type="EMBL" id="OKH21606.1"/>
    </source>
</evidence>
<keyword evidence="14 22" id="KW-0808">Transferase</keyword>
<dbReference type="Gene3D" id="3.50.30.10">
    <property type="entry name" value="Phosphohistidine domain"/>
    <property type="match status" value="1"/>
</dbReference>
<evidence type="ECO:0000256" key="4">
    <source>
        <dbReference type="ARBA" id="ARBA00002788"/>
    </source>
</evidence>
<dbReference type="GO" id="GO:0016020">
    <property type="term" value="C:membrane"/>
    <property type="evidence" value="ECO:0007669"/>
    <property type="project" value="InterPro"/>
</dbReference>
<dbReference type="AlphaFoldDB" id="A0A1U7HDF0"/>
<dbReference type="NCBIfam" id="TIGR02364">
    <property type="entry name" value="dha_pts"/>
    <property type="match status" value="1"/>
</dbReference>
<comment type="subcellular location">
    <subcellularLocation>
        <location evidence="6">Cytoplasm</location>
    </subcellularLocation>
</comment>
<dbReference type="Proteomes" id="UP000186868">
    <property type="component" value="Unassembled WGS sequence"/>
</dbReference>
<evidence type="ECO:0000259" key="20">
    <source>
        <dbReference type="PROSITE" id="PS51096"/>
    </source>
</evidence>
<evidence type="ECO:0000256" key="16">
    <source>
        <dbReference type="ARBA" id="ARBA00022723"/>
    </source>
</evidence>
<evidence type="ECO:0000256" key="2">
    <source>
        <dbReference type="ARBA" id="ARBA00001113"/>
    </source>
</evidence>
<dbReference type="Gene3D" id="1.10.274.10">
    <property type="entry name" value="PtsI, HPr-binding domain"/>
    <property type="match status" value="1"/>
</dbReference>
<proteinExistence type="inferred from homology"/>
<evidence type="ECO:0000256" key="17">
    <source>
        <dbReference type="ARBA" id="ARBA00022777"/>
    </source>
</evidence>
<reference evidence="22 23" key="1">
    <citation type="submission" date="2016-11" db="EMBL/GenBank/DDBJ databases">
        <title>Draft Genome Sequences of Nine Cyanobacterial Strains from Diverse Habitats.</title>
        <authorList>
            <person name="Zhu T."/>
            <person name="Hou S."/>
            <person name="Lu X."/>
            <person name="Hess W.R."/>
        </authorList>
    </citation>
    <scope>NUCLEOTIDE SEQUENCE [LARGE SCALE GENOMIC DNA]</scope>
    <source>
        <strain evidence="22 23">NIES-593</strain>
    </source>
</reference>
<evidence type="ECO:0000256" key="7">
    <source>
        <dbReference type="ARBA" id="ARBA00007837"/>
    </source>
</evidence>
<dbReference type="InterPro" id="IPR036637">
    <property type="entry name" value="Phosphohistidine_dom_sf"/>
</dbReference>
<dbReference type="InterPro" id="IPR004701">
    <property type="entry name" value="PTS_EIIA_man-typ"/>
</dbReference>
<dbReference type="STRING" id="1921803.NIES593_15435"/>
<organism evidence="22 23">
    <name type="scientific">Hydrococcus rivularis NIES-593</name>
    <dbReference type="NCBI Taxonomy" id="1921803"/>
    <lineage>
        <taxon>Bacteria</taxon>
        <taxon>Bacillati</taxon>
        <taxon>Cyanobacteriota</taxon>
        <taxon>Cyanophyceae</taxon>
        <taxon>Pleurocapsales</taxon>
        <taxon>Hydrococcaceae</taxon>
        <taxon>Hydrococcus</taxon>
    </lineage>
</organism>
<evidence type="ECO:0000256" key="15">
    <source>
        <dbReference type="ARBA" id="ARBA00022683"/>
    </source>
</evidence>
<dbReference type="Pfam" id="PF05524">
    <property type="entry name" value="PEP-utilisers_N"/>
    <property type="match status" value="1"/>
</dbReference>
<dbReference type="PRINTS" id="PR01736">
    <property type="entry name" value="PHPHTRNFRASE"/>
</dbReference>
<dbReference type="InterPro" id="IPR008279">
    <property type="entry name" value="PEP-util_enz_mobile_dom"/>
</dbReference>
<keyword evidence="22" id="KW-0670">Pyruvate</keyword>
<feature type="domain" description="PTS EIIA type-4" evidence="20">
    <location>
        <begin position="3"/>
        <end position="136"/>
    </location>
</feature>
<dbReference type="GO" id="GO:0047324">
    <property type="term" value="F:phosphoenolpyruvate-glycerone phosphotransferase activity"/>
    <property type="evidence" value="ECO:0007669"/>
    <property type="project" value="UniProtKB-EC"/>
</dbReference>
<dbReference type="NCBIfam" id="TIGR01003">
    <property type="entry name" value="PTS_HPr_family"/>
    <property type="match status" value="1"/>
</dbReference>
<dbReference type="InterPro" id="IPR008731">
    <property type="entry name" value="PTS_EIN"/>
</dbReference>
<feature type="domain" description="HPr" evidence="21">
    <location>
        <begin position="154"/>
        <end position="246"/>
    </location>
</feature>
<dbReference type="RefSeq" id="WP_073600433.1">
    <property type="nucleotide sequence ID" value="NZ_MRCB01000019.1"/>
</dbReference>
<dbReference type="EC" id="2.7.3.9" evidence="9"/>
<dbReference type="PROSITE" id="PS51096">
    <property type="entry name" value="PTS_EIIA_TYPE_4"/>
    <property type="match status" value="1"/>
</dbReference>
<dbReference type="SUPFAM" id="SSF47831">
    <property type="entry name" value="Enzyme I of the PEP:sugar phosphotransferase system HPr-binding (sub)domain"/>
    <property type="match status" value="1"/>
</dbReference>
<dbReference type="InterPro" id="IPR035895">
    <property type="entry name" value="HPr-like_sf"/>
</dbReference>
<comment type="cofactor">
    <cofactor evidence="3">
        <name>Mg(2+)</name>
        <dbReference type="ChEBI" id="CHEBI:18420"/>
    </cofactor>
</comment>
<gene>
    <name evidence="22" type="ORF">NIES593_15435</name>
</gene>
<dbReference type="InterPro" id="IPR001020">
    <property type="entry name" value="PTS_HPr_His_P_site"/>
</dbReference>
<dbReference type="PROSITE" id="PS00742">
    <property type="entry name" value="PEP_ENZYMES_2"/>
    <property type="match status" value="1"/>
</dbReference>
<dbReference type="InterPro" id="IPR036618">
    <property type="entry name" value="PtsI_HPr-bd_sf"/>
</dbReference>
<dbReference type="Gene3D" id="3.40.50.510">
    <property type="entry name" value="Phosphotransferase system, mannose-type IIA component"/>
    <property type="match status" value="1"/>
</dbReference>
<evidence type="ECO:0000256" key="8">
    <source>
        <dbReference type="ARBA" id="ARBA00012095"/>
    </source>
</evidence>
<dbReference type="PRINTS" id="PR00107">
    <property type="entry name" value="PHOSPHOCPHPR"/>
</dbReference>
<keyword evidence="17" id="KW-0418">Kinase</keyword>
<dbReference type="InterPro" id="IPR036662">
    <property type="entry name" value="PTS_EIIA_man-typ_sf"/>
</dbReference>